<dbReference type="EMBL" id="DVFV01000069">
    <property type="protein sequence ID" value="HIQ90721.1"/>
    <property type="molecule type" value="Genomic_DNA"/>
</dbReference>
<reference evidence="1" key="2">
    <citation type="journal article" date="2021" name="PeerJ">
        <title>Extensive microbial diversity within the chicken gut microbiome revealed by metagenomics and culture.</title>
        <authorList>
            <person name="Gilroy R."/>
            <person name="Ravi A."/>
            <person name="Getino M."/>
            <person name="Pursley I."/>
            <person name="Horton D.L."/>
            <person name="Alikhan N.F."/>
            <person name="Baker D."/>
            <person name="Gharbi K."/>
            <person name="Hall N."/>
            <person name="Watson M."/>
            <person name="Adriaenssens E.M."/>
            <person name="Foster-Nyarko E."/>
            <person name="Jarju S."/>
            <person name="Secka A."/>
            <person name="Antonio M."/>
            <person name="Oren A."/>
            <person name="Chaudhuri R.R."/>
            <person name="La Ragione R."/>
            <person name="Hildebrand F."/>
            <person name="Pallen M.J."/>
        </authorList>
    </citation>
    <scope>NUCLEOTIDE SEQUENCE</scope>
    <source>
        <strain evidence="1">CHK147-3167</strain>
    </source>
</reference>
<evidence type="ECO:0000313" key="2">
    <source>
        <dbReference type="Proteomes" id="UP000886786"/>
    </source>
</evidence>
<comment type="caution">
    <text evidence="1">The sequence shown here is derived from an EMBL/GenBank/DDBJ whole genome shotgun (WGS) entry which is preliminary data.</text>
</comment>
<name>A0A9D1CZT1_9FIRM</name>
<dbReference type="Proteomes" id="UP000886786">
    <property type="component" value="Unassembled WGS sequence"/>
</dbReference>
<reference evidence="1" key="1">
    <citation type="submission" date="2020-10" db="EMBL/GenBank/DDBJ databases">
        <authorList>
            <person name="Gilroy R."/>
        </authorList>
    </citation>
    <scope>NUCLEOTIDE SEQUENCE</scope>
    <source>
        <strain evidence="1">CHK147-3167</strain>
    </source>
</reference>
<dbReference type="AlphaFoldDB" id="A0A9D1CZT1"/>
<accession>A0A9D1CZT1</accession>
<proteinExistence type="predicted"/>
<sequence length="60" mass="7504">MSNYFDYWLPIFKRMYFKFKLLGDIKAIVELEDEIWKNWNLSREDKKKILRQIRGDIDEC</sequence>
<gene>
    <name evidence="1" type="ORF">IAB27_03735</name>
</gene>
<organism evidence="1 2">
    <name type="scientific">Candidatus Coprosoma intestinipullorum</name>
    <dbReference type="NCBI Taxonomy" id="2840752"/>
    <lineage>
        <taxon>Bacteria</taxon>
        <taxon>Bacillati</taxon>
        <taxon>Bacillota</taxon>
        <taxon>Bacillota incertae sedis</taxon>
        <taxon>Candidatus Coprosoma</taxon>
    </lineage>
</organism>
<protein>
    <submittedName>
        <fullName evidence="1">Uncharacterized protein</fullName>
    </submittedName>
</protein>
<evidence type="ECO:0000313" key="1">
    <source>
        <dbReference type="EMBL" id="HIQ90721.1"/>
    </source>
</evidence>